<dbReference type="PROSITE" id="PS50801">
    <property type="entry name" value="STAS"/>
    <property type="match status" value="1"/>
</dbReference>
<evidence type="ECO:0000313" key="3">
    <source>
        <dbReference type="Proteomes" id="UP000460435"/>
    </source>
</evidence>
<name>A0A7K3M4Z7_9ACTN</name>
<sequence>MNTVEVVDRGGREIVVFLSGDIDDALALQLRAAVEEVAELVQISGLTHAVVDMHRVRSLGEVGLEFLRNLTARGEATGFEVSFAALTGPAHRAIETAGWEFVEKSPPPAPDAGGVR</sequence>
<dbReference type="AlphaFoldDB" id="A0A7K3M4Z7"/>
<keyword evidence="3" id="KW-1185">Reference proteome</keyword>
<dbReference type="InterPro" id="IPR036513">
    <property type="entry name" value="STAS_dom_sf"/>
</dbReference>
<dbReference type="Pfam" id="PF01740">
    <property type="entry name" value="STAS"/>
    <property type="match status" value="1"/>
</dbReference>
<organism evidence="2 3">
    <name type="scientific">Phytoactinopolyspora mesophila</name>
    <dbReference type="NCBI Taxonomy" id="2650750"/>
    <lineage>
        <taxon>Bacteria</taxon>
        <taxon>Bacillati</taxon>
        <taxon>Actinomycetota</taxon>
        <taxon>Actinomycetes</taxon>
        <taxon>Jiangellales</taxon>
        <taxon>Jiangellaceae</taxon>
        <taxon>Phytoactinopolyspora</taxon>
    </lineage>
</organism>
<dbReference type="InterPro" id="IPR002645">
    <property type="entry name" value="STAS_dom"/>
</dbReference>
<reference evidence="2 3" key="1">
    <citation type="submission" date="2019-11" db="EMBL/GenBank/DDBJ databases">
        <authorList>
            <person name="Li X.-J."/>
            <person name="Feng X.-M."/>
        </authorList>
    </citation>
    <scope>NUCLEOTIDE SEQUENCE [LARGE SCALE GENOMIC DNA]</scope>
    <source>
        <strain evidence="2 3">XMNu-373</strain>
    </source>
</reference>
<dbReference type="EMBL" id="WLZY01000004">
    <property type="protein sequence ID" value="NDL58117.1"/>
    <property type="molecule type" value="Genomic_DNA"/>
</dbReference>
<evidence type="ECO:0000259" key="1">
    <source>
        <dbReference type="PROSITE" id="PS50801"/>
    </source>
</evidence>
<evidence type="ECO:0000313" key="2">
    <source>
        <dbReference type="EMBL" id="NDL58117.1"/>
    </source>
</evidence>
<proteinExistence type="predicted"/>
<dbReference type="SUPFAM" id="SSF52091">
    <property type="entry name" value="SpoIIaa-like"/>
    <property type="match status" value="1"/>
</dbReference>
<comment type="caution">
    <text evidence="2">The sequence shown here is derived from an EMBL/GenBank/DDBJ whole genome shotgun (WGS) entry which is preliminary data.</text>
</comment>
<feature type="domain" description="STAS" evidence="1">
    <location>
        <begin position="14"/>
        <end position="98"/>
    </location>
</feature>
<dbReference type="Proteomes" id="UP000460435">
    <property type="component" value="Unassembled WGS sequence"/>
</dbReference>
<gene>
    <name evidence="2" type="ORF">F7O44_13645</name>
</gene>
<dbReference type="RefSeq" id="WP_162450800.1">
    <property type="nucleotide sequence ID" value="NZ_WLZY01000004.1"/>
</dbReference>
<protein>
    <submittedName>
        <fullName evidence="2">STAS domain-containing protein</fullName>
    </submittedName>
</protein>
<accession>A0A7K3M4Z7</accession>
<dbReference type="Gene3D" id="3.30.750.24">
    <property type="entry name" value="STAS domain"/>
    <property type="match status" value="1"/>
</dbReference>